<dbReference type="NCBIfam" id="TIGR00229">
    <property type="entry name" value="sensory_box"/>
    <property type="match status" value="1"/>
</dbReference>
<keyword evidence="3" id="KW-1185">Reference proteome</keyword>
<dbReference type="InterPro" id="IPR013656">
    <property type="entry name" value="PAS_4"/>
</dbReference>
<dbReference type="RefSeq" id="WP_376850050.1">
    <property type="nucleotide sequence ID" value="NZ_JBHSMF010000006.1"/>
</dbReference>
<dbReference type="Pfam" id="PF08448">
    <property type="entry name" value="PAS_4"/>
    <property type="match status" value="3"/>
</dbReference>
<organism evidence="2 3">
    <name type="scientific">Caenimonas terrae</name>
    <dbReference type="NCBI Taxonomy" id="696074"/>
    <lineage>
        <taxon>Bacteria</taxon>
        <taxon>Pseudomonadati</taxon>
        <taxon>Pseudomonadota</taxon>
        <taxon>Betaproteobacteria</taxon>
        <taxon>Burkholderiales</taxon>
        <taxon>Comamonadaceae</taxon>
        <taxon>Caenimonas</taxon>
    </lineage>
</organism>
<dbReference type="Gene3D" id="3.30.450.20">
    <property type="entry name" value="PAS domain"/>
    <property type="match status" value="3"/>
</dbReference>
<dbReference type="PROSITE" id="PS50113">
    <property type="entry name" value="PAC"/>
    <property type="match status" value="1"/>
</dbReference>
<feature type="domain" description="PAC" evidence="1">
    <location>
        <begin position="249"/>
        <end position="304"/>
    </location>
</feature>
<evidence type="ECO:0000313" key="3">
    <source>
        <dbReference type="Proteomes" id="UP001596037"/>
    </source>
</evidence>
<protein>
    <submittedName>
        <fullName evidence="2">PAS domain-containing protein</fullName>
    </submittedName>
</protein>
<dbReference type="SMART" id="SM00091">
    <property type="entry name" value="PAS"/>
    <property type="match status" value="2"/>
</dbReference>
<dbReference type="Proteomes" id="UP001596037">
    <property type="component" value="Unassembled WGS sequence"/>
</dbReference>
<name>A0ABW0NDA0_9BURK</name>
<evidence type="ECO:0000313" key="2">
    <source>
        <dbReference type="EMBL" id="MFC5497982.1"/>
    </source>
</evidence>
<dbReference type="CDD" id="cd00130">
    <property type="entry name" value="PAS"/>
    <property type="match status" value="1"/>
</dbReference>
<dbReference type="InterPro" id="IPR000014">
    <property type="entry name" value="PAS"/>
</dbReference>
<sequence>MSISPIPSPVPTPAFLDGGGEMGARIRAFDWASHPLGPPAGWPQALQMAIGLCLHSSFPTAVYWGDDLHLLYNDAWSAIPAEKHPWALGRPAAEVWPDIWHIVGDQFRQVLATGEGIALYDQLLPMERGGQPRDTWWNYSFTAIRHADGAIGGIFNQGNDTTELVLGRRRRQAEVERLRELFRQAPAPVALLRGPEHVFEIANDAYQQLIGHREVLGKPVRAALPELQDQGFLEILDRVFASGESYRGTSASVQLTRAPDGPKEERLVDFVFQPVRDNGGNVESIFVQANDVTDRARAEAQLRTSAWQLGEERARLAVLVEAEQRAQRSLHLLNQNLEALVSARTAELSTLMSEQRATIDRQRAMFETSFIYQGFMTPTGTLLDANTASLEGIQARLADVVGRPFWDTPWFDRTPGMAQEVHRAVQAAGSGQQVQKVIDVILPGGPRRFDFSLRPVFNARREVIGIVPEAIDITGRG</sequence>
<dbReference type="InterPro" id="IPR035965">
    <property type="entry name" value="PAS-like_dom_sf"/>
</dbReference>
<accession>A0ABW0NDA0</accession>
<dbReference type="InterPro" id="IPR000700">
    <property type="entry name" value="PAS-assoc_C"/>
</dbReference>
<dbReference type="EMBL" id="JBHSMF010000006">
    <property type="protein sequence ID" value="MFC5497982.1"/>
    <property type="molecule type" value="Genomic_DNA"/>
</dbReference>
<comment type="caution">
    <text evidence="2">The sequence shown here is derived from an EMBL/GenBank/DDBJ whole genome shotgun (WGS) entry which is preliminary data.</text>
</comment>
<proteinExistence type="predicted"/>
<evidence type="ECO:0000259" key="1">
    <source>
        <dbReference type="PROSITE" id="PS50113"/>
    </source>
</evidence>
<reference evidence="3" key="1">
    <citation type="journal article" date="2019" name="Int. J. Syst. Evol. Microbiol.">
        <title>The Global Catalogue of Microorganisms (GCM) 10K type strain sequencing project: providing services to taxonomists for standard genome sequencing and annotation.</title>
        <authorList>
            <consortium name="The Broad Institute Genomics Platform"/>
            <consortium name="The Broad Institute Genome Sequencing Center for Infectious Disease"/>
            <person name="Wu L."/>
            <person name="Ma J."/>
        </authorList>
    </citation>
    <scope>NUCLEOTIDE SEQUENCE [LARGE SCALE GENOMIC DNA]</scope>
    <source>
        <strain evidence="3">CCUG 57401</strain>
    </source>
</reference>
<dbReference type="SUPFAM" id="SSF55785">
    <property type="entry name" value="PYP-like sensor domain (PAS domain)"/>
    <property type="match status" value="3"/>
</dbReference>
<gene>
    <name evidence="2" type="ORF">ACFPOE_10600</name>
</gene>